<dbReference type="InterPro" id="IPR036097">
    <property type="entry name" value="HisK_dim/P_sf"/>
</dbReference>
<dbReference type="PROSITE" id="PS50109">
    <property type="entry name" value="HIS_KIN"/>
    <property type="match status" value="1"/>
</dbReference>
<dbReference type="SUPFAM" id="SSF52172">
    <property type="entry name" value="CheY-like"/>
    <property type="match status" value="1"/>
</dbReference>
<dbReference type="Pfam" id="PF00072">
    <property type="entry name" value="Response_reg"/>
    <property type="match status" value="1"/>
</dbReference>
<keyword evidence="7" id="KW-1185">Reference proteome</keyword>
<organism evidence="6 7">
    <name type="scientific">Hirsutella minnesotensis 3608</name>
    <dbReference type="NCBI Taxonomy" id="1043627"/>
    <lineage>
        <taxon>Eukaryota</taxon>
        <taxon>Fungi</taxon>
        <taxon>Dikarya</taxon>
        <taxon>Ascomycota</taxon>
        <taxon>Pezizomycotina</taxon>
        <taxon>Sordariomycetes</taxon>
        <taxon>Hypocreomycetidae</taxon>
        <taxon>Hypocreales</taxon>
        <taxon>Ophiocordycipitaceae</taxon>
        <taxon>Hirsutella</taxon>
    </lineage>
</organism>
<dbReference type="PROSITE" id="PS50110">
    <property type="entry name" value="RESPONSE_REGULATORY"/>
    <property type="match status" value="1"/>
</dbReference>
<dbReference type="SUPFAM" id="SSF47384">
    <property type="entry name" value="Homodimeric domain of signal transducing histidine kinase"/>
    <property type="match status" value="1"/>
</dbReference>
<feature type="region of interest" description="Disordered" evidence="3">
    <location>
        <begin position="244"/>
        <end position="294"/>
    </location>
</feature>
<feature type="modified residue" description="4-aspartylphosphate" evidence="2">
    <location>
        <position position="1151"/>
    </location>
</feature>
<dbReference type="Gene3D" id="3.40.50.2300">
    <property type="match status" value="1"/>
</dbReference>
<dbReference type="Gene3D" id="1.10.287.130">
    <property type="match status" value="1"/>
</dbReference>
<dbReference type="PRINTS" id="PR00344">
    <property type="entry name" value="BCTRLSENSOR"/>
</dbReference>
<dbReference type="SUPFAM" id="SSF55781">
    <property type="entry name" value="GAF domain-like"/>
    <property type="match status" value="1"/>
</dbReference>
<evidence type="ECO:0000256" key="3">
    <source>
        <dbReference type="SAM" id="MobiDB-lite"/>
    </source>
</evidence>
<reference evidence="6 7" key="1">
    <citation type="journal article" date="2014" name="Genome Biol. Evol.">
        <title>Comparative genomics and transcriptomics analyses reveal divergent lifestyle features of nematode endoparasitic fungus Hirsutella minnesotensis.</title>
        <authorList>
            <person name="Lai Y."/>
            <person name="Liu K."/>
            <person name="Zhang X."/>
            <person name="Zhang X."/>
            <person name="Li K."/>
            <person name="Wang N."/>
            <person name="Shu C."/>
            <person name="Wu Y."/>
            <person name="Wang C."/>
            <person name="Bushley K.E."/>
            <person name="Xiang M."/>
            <person name="Liu X."/>
        </authorList>
    </citation>
    <scope>NUCLEOTIDE SEQUENCE [LARGE SCALE GENOMIC DNA]</scope>
    <source>
        <strain evidence="6 7">3608</strain>
    </source>
</reference>
<keyword evidence="1 2" id="KW-0597">Phosphoprotein</keyword>
<proteinExistence type="predicted"/>
<evidence type="ECO:0000313" key="7">
    <source>
        <dbReference type="Proteomes" id="UP000054481"/>
    </source>
</evidence>
<feature type="domain" description="Response regulatory" evidence="5">
    <location>
        <begin position="1100"/>
        <end position="1221"/>
    </location>
</feature>
<dbReference type="InterPro" id="IPR003661">
    <property type="entry name" value="HisK_dim/P_dom"/>
</dbReference>
<dbReference type="AlphaFoldDB" id="A0A0F7ZHP0"/>
<dbReference type="Pfam" id="PF00512">
    <property type="entry name" value="HisKA"/>
    <property type="match status" value="1"/>
</dbReference>
<dbReference type="Pfam" id="PF02518">
    <property type="entry name" value="HATPase_c"/>
    <property type="match status" value="1"/>
</dbReference>
<accession>A0A0F7ZHP0</accession>
<dbReference type="InterPro" id="IPR050956">
    <property type="entry name" value="2C_system_His_kinase"/>
</dbReference>
<dbReference type="InterPro" id="IPR004358">
    <property type="entry name" value="Sig_transdc_His_kin-like_C"/>
</dbReference>
<dbReference type="CDD" id="cd17546">
    <property type="entry name" value="REC_hyHK_CKI1_RcsC-like"/>
    <property type="match status" value="1"/>
</dbReference>
<evidence type="ECO:0008006" key="8">
    <source>
        <dbReference type="Google" id="ProtNLM"/>
    </source>
</evidence>
<dbReference type="SMART" id="SM00387">
    <property type="entry name" value="HATPase_c"/>
    <property type="match status" value="1"/>
</dbReference>
<dbReference type="OrthoDB" id="303614at2759"/>
<dbReference type="InterPro" id="IPR036890">
    <property type="entry name" value="HATPase_C_sf"/>
</dbReference>
<dbReference type="PANTHER" id="PTHR43719">
    <property type="entry name" value="TWO-COMPONENT HISTIDINE KINASE"/>
    <property type="match status" value="1"/>
</dbReference>
<dbReference type="Gene3D" id="3.30.450.40">
    <property type="match status" value="1"/>
</dbReference>
<protein>
    <recommendedName>
        <fullName evidence="8">Histidine kinase</fullName>
    </recommendedName>
</protein>
<dbReference type="EMBL" id="KQ030539">
    <property type="protein sequence ID" value="KJZ72976.1"/>
    <property type="molecule type" value="Genomic_DNA"/>
</dbReference>
<dbReference type="SUPFAM" id="SSF55874">
    <property type="entry name" value="ATPase domain of HSP90 chaperone/DNA topoisomerase II/histidine kinase"/>
    <property type="match status" value="1"/>
</dbReference>
<evidence type="ECO:0000259" key="5">
    <source>
        <dbReference type="PROSITE" id="PS50110"/>
    </source>
</evidence>
<feature type="region of interest" description="Disordered" evidence="3">
    <location>
        <begin position="365"/>
        <end position="399"/>
    </location>
</feature>
<evidence type="ECO:0000313" key="6">
    <source>
        <dbReference type="EMBL" id="KJZ72976.1"/>
    </source>
</evidence>
<sequence length="1250" mass="137714">MASVQVPPLRLVSEAAREKETLTYANFIATGFKINNTGAPLPPNELQTSPDAALTAFAQLAVCRTNTSRSLISIFDQQFQYIVAEATAAMPLSPCLPHESRSEHLWLCGTAIPRAHGVCEYIARGCDEDGLNHDISDCGTPDLPLTKIPDLGAVPRFASRPYSQPGSPAKFFAAAPIRTRRGINIGSICVIHAETVDSWSSTHTQVMRDISRIIMNHLEASRDRLFLQRGENMKQGLSSVLEDKGYLSPDSLDDDGVTDEPAVRSFQSSSPPKAPNSDINCAHPTVSASPRTVATGPSLPQVFRIEPHLLRHNLSDDSMIGSGPGKRQNIVDSIVSRAATVIRESFGVDGCLFADPASAAFGSLASPNPGDLSDGPSYASPSSSSENDAEASSSGKSGSHSYCRVLGLSSVEAGGSSAHKVPHNFVSHLLRRHPQGKIFNFDSNGGLVSSDSSDCSAPAEPRIESPTRTCQRQGDERHKRRKAWTLEQQSRVILEIFPNARRVAFMPIRDSKKDKWFAVQFIYTRHPSRRFSARLELNFLRIFGILVMDNIHQLEIMRADKAKSDALSCISHELRSPLHGILLGLELLKETDLGVLQIDIAHTMEICCRTLTDTTDHLLDYAGINLALNKKHPGPLKRRGFQRGANAPTMEDGMTSLSSAIGVQNLVEEVVDSVFAGFHYQYQSVKQLAQRRQSSYDDDAANAALDGLRAAEDMDDAMSLADKTKASRGDPDVFFIVDPTCSWSFHTEGGAIRRIVMNLFGNSLKYTQAGIISVMLSQKDTGSWPGKRTRLVTITVTDTGSGIGRDYLKNHLFRPFTQENSLSPGTGLGLSLVKRIVSNLRGRISVESSEGVGTRTTVTLPLLRHDSVPHSESAAVEDDAKEFEDIAAQLSGLRVRILGFDRRICREMGEEAEQLDSLSIIRMMCTKWLRLQVIDEDDESRFLPDLVLMSADVLPKYNDERLLSRWPTVVVCGNALLAFQQAARHQSTKRRDGLLEFISQPIGPRKLGRILRLVFDRWKDVQEYTVEDSGTDGDSSSQSQWLDTDTLATSPLTDTSSSKIALQFPAFIETEKENDFFPVPAKHKRPRLLRDASVLSAQTRFLLVDDNYINLKMLETYMTKLKRPYRSASNGEEAVNAYKDEPGRYKCILMDISMPVMDGLEATRHIRQFERARKLEPSTIFALTGLASEETQQEAFASGVDLFLTKPVKLKDLGLILTSRGIIDQNPVNHTSSHAYTAKISADALKSTVS</sequence>
<dbReference type="SMART" id="SM00388">
    <property type="entry name" value="HisKA"/>
    <property type="match status" value="1"/>
</dbReference>
<name>A0A0F7ZHP0_9HYPO</name>
<dbReference type="PANTHER" id="PTHR43719:SF69">
    <property type="entry name" value="HISTIDINE KINASE G7"/>
    <property type="match status" value="1"/>
</dbReference>
<dbReference type="GO" id="GO:0000155">
    <property type="term" value="F:phosphorelay sensor kinase activity"/>
    <property type="evidence" value="ECO:0007669"/>
    <property type="project" value="InterPro"/>
</dbReference>
<dbReference type="InterPro" id="IPR011006">
    <property type="entry name" value="CheY-like_superfamily"/>
</dbReference>
<evidence type="ECO:0000259" key="4">
    <source>
        <dbReference type="PROSITE" id="PS50109"/>
    </source>
</evidence>
<evidence type="ECO:0000256" key="2">
    <source>
        <dbReference type="PROSITE-ProRule" id="PRU00169"/>
    </source>
</evidence>
<dbReference type="Proteomes" id="UP000054481">
    <property type="component" value="Unassembled WGS sequence"/>
</dbReference>
<dbReference type="InterPro" id="IPR003594">
    <property type="entry name" value="HATPase_dom"/>
</dbReference>
<evidence type="ECO:0000256" key="1">
    <source>
        <dbReference type="ARBA" id="ARBA00022553"/>
    </source>
</evidence>
<dbReference type="InterPro" id="IPR029016">
    <property type="entry name" value="GAF-like_dom_sf"/>
</dbReference>
<dbReference type="InterPro" id="IPR005467">
    <property type="entry name" value="His_kinase_dom"/>
</dbReference>
<feature type="domain" description="Histidine kinase" evidence="4">
    <location>
        <begin position="752"/>
        <end position="864"/>
    </location>
</feature>
<dbReference type="InterPro" id="IPR001789">
    <property type="entry name" value="Sig_transdc_resp-reg_receiver"/>
</dbReference>
<dbReference type="SMART" id="SM00448">
    <property type="entry name" value="REC"/>
    <property type="match status" value="1"/>
</dbReference>
<dbReference type="Gene3D" id="3.30.565.10">
    <property type="entry name" value="Histidine kinase-like ATPase, C-terminal domain"/>
    <property type="match status" value="1"/>
</dbReference>
<dbReference type="CDD" id="cd00082">
    <property type="entry name" value="HisKA"/>
    <property type="match status" value="1"/>
</dbReference>
<gene>
    <name evidence="6" type="ORF">HIM_07548</name>
</gene>
<feature type="compositionally biased region" description="Low complexity" evidence="3">
    <location>
        <begin position="373"/>
        <end position="399"/>
    </location>
</feature>